<evidence type="ECO:0000313" key="2">
    <source>
        <dbReference type="Proteomes" id="UP000580250"/>
    </source>
</evidence>
<name>A0A6V7VT11_MELEN</name>
<accession>A0A6V7VT11</accession>
<reference evidence="1 2" key="1">
    <citation type="submission" date="2020-08" db="EMBL/GenBank/DDBJ databases">
        <authorList>
            <person name="Koutsovoulos G."/>
            <person name="Danchin GJ E."/>
        </authorList>
    </citation>
    <scope>NUCLEOTIDE SEQUENCE [LARGE SCALE GENOMIC DNA]</scope>
</reference>
<dbReference type="Proteomes" id="UP000580250">
    <property type="component" value="Unassembled WGS sequence"/>
</dbReference>
<comment type="caution">
    <text evidence="1">The sequence shown here is derived from an EMBL/GenBank/DDBJ whole genome shotgun (WGS) entry which is preliminary data.</text>
</comment>
<organism evidence="1 2">
    <name type="scientific">Meloidogyne enterolobii</name>
    <name type="common">Root-knot nematode worm</name>
    <name type="synonym">Meloidogyne mayaguensis</name>
    <dbReference type="NCBI Taxonomy" id="390850"/>
    <lineage>
        <taxon>Eukaryota</taxon>
        <taxon>Metazoa</taxon>
        <taxon>Ecdysozoa</taxon>
        <taxon>Nematoda</taxon>
        <taxon>Chromadorea</taxon>
        <taxon>Rhabditida</taxon>
        <taxon>Tylenchina</taxon>
        <taxon>Tylenchomorpha</taxon>
        <taxon>Tylenchoidea</taxon>
        <taxon>Meloidogynidae</taxon>
        <taxon>Meloidogyninae</taxon>
        <taxon>Meloidogyne</taxon>
    </lineage>
</organism>
<evidence type="ECO:0000313" key="1">
    <source>
        <dbReference type="EMBL" id="CAD2178096.1"/>
    </source>
</evidence>
<sequence>MPGTHQSKPVTFHVPVTCHFSCTCTLSHINHNLSLFMYLVNQILTLTTLGAATTCLVQGTSTRNCWCGRWKPPTPFGFPLSCRISRTTTCTCTRYKYMEFLVWEVETWKPPTPFGFPSSCRHFPAQVRGN</sequence>
<proteinExistence type="predicted"/>
<dbReference type="AlphaFoldDB" id="A0A6V7VT11"/>
<dbReference type="EMBL" id="CAJEWN010000312">
    <property type="protein sequence ID" value="CAD2178096.1"/>
    <property type="molecule type" value="Genomic_DNA"/>
</dbReference>
<protein>
    <submittedName>
        <fullName evidence="1">Uncharacterized protein</fullName>
    </submittedName>
</protein>
<gene>
    <name evidence="1" type="ORF">MENT_LOCUS30015</name>
</gene>